<dbReference type="InterPro" id="IPR036097">
    <property type="entry name" value="HisK_dim/P_sf"/>
</dbReference>
<dbReference type="CDD" id="cd00082">
    <property type="entry name" value="HisKA"/>
    <property type="match status" value="1"/>
</dbReference>
<feature type="domain" description="PAS" evidence="6">
    <location>
        <begin position="22"/>
        <end position="77"/>
    </location>
</feature>
<dbReference type="InterPro" id="IPR035965">
    <property type="entry name" value="PAS-like_dom_sf"/>
</dbReference>
<dbReference type="RefSeq" id="WP_224461095.1">
    <property type="nucleotide sequence ID" value="NZ_JAIQZE010000006.1"/>
</dbReference>
<dbReference type="EC" id="2.7.13.3" evidence="2"/>
<dbReference type="SUPFAM" id="SSF55785">
    <property type="entry name" value="PYP-like sensor domain (PAS domain)"/>
    <property type="match status" value="2"/>
</dbReference>
<dbReference type="Gene3D" id="3.30.450.20">
    <property type="entry name" value="PAS domain"/>
    <property type="match status" value="2"/>
</dbReference>
<keyword evidence="5" id="KW-0418">Kinase</keyword>
<dbReference type="InterPro" id="IPR052162">
    <property type="entry name" value="Sensor_kinase/Photoreceptor"/>
</dbReference>
<reference evidence="8" key="1">
    <citation type="submission" date="2023-07" db="EMBL/GenBank/DDBJ databases">
        <title>Novel species isolated from saline lakes on Tibetan Plateau.</title>
        <authorList>
            <person name="Lu H."/>
        </authorList>
    </citation>
    <scope>NUCLEOTIDE SEQUENCE [LARGE SCALE GENOMIC DNA]</scope>
    <source>
        <strain evidence="8">CAK8W</strain>
    </source>
</reference>
<accession>A0ABS7XII2</accession>
<comment type="caution">
    <text evidence="7">The sequence shown here is derived from an EMBL/GenBank/DDBJ whole genome shotgun (WGS) entry which is preliminary data.</text>
</comment>
<keyword evidence="3" id="KW-0597">Phosphoprotein</keyword>
<dbReference type="SMART" id="SM00091">
    <property type="entry name" value="PAS"/>
    <property type="match status" value="2"/>
</dbReference>
<evidence type="ECO:0000256" key="2">
    <source>
        <dbReference type="ARBA" id="ARBA00012438"/>
    </source>
</evidence>
<feature type="domain" description="PAS" evidence="6">
    <location>
        <begin position="135"/>
        <end position="205"/>
    </location>
</feature>
<organism evidence="7 8">
    <name type="scientific">Psychroflexus longus</name>
    <dbReference type="NCBI Taxonomy" id="2873596"/>
    <lineage>
        <taxon>Bacteria</taxon>
        <taxon>Pseudomonadati</taxon>
        <taxon>Bacteroidota</taxon>
        <taxon>Flavobacteriia</taxon>
        <taxon>Flavobacteriales</taxon>
        <taxon>Flavobacteriaceae</taxon>
        <taxon>Psychroflexus</taxon>
    </lineage>
</organism>
<dbReference type="PROSITE" id="PS50112">
    <property type="entry name" value="PAS"/>
    <property type="match status" value="2"/>
</dbReference>
<dbReference type="InterPro" id="IPR000014">
    <property type="entry name" value="PAS"/>
</dbReference>
<evidence type="ECO:0000256" key="5">
    <source>
        <dbReference type="ARBA" id="ARBA00022777"/>
    </source>
</evidence>
<evidence type="ECO:0000313" key="7">
    <source>
        <dbReference type="EMBL" id="MBZ9778745.1"/>
    </source>
</evidence>
<name>A0ABS7XII2_9FLAO</name>
<dbReference type="SUPFAM" id="SSF47384">
    <property type="entry name" value="Homodimeric domain of signal transducing histidine kinase"/>
    <property type="match status" value="1"/>
</dbReference>
<dbReference type="Pfam" id="PF13426">
    <property type="entry name" value="PAS_9"/>
    <property type="match status" value="1"/>
</dbReference>
<keyword evidence="8" id="KW-1185">Reference proteome</keyword>
<evidence type="ECO:0000256" key="1">
    <source>
        <dbReference type="ARBA" id="ARBA00000085"/>
    </source>
</evidence>
<keyword evidence="4" id="KW-0808">Transferase</keyword>
<evidence type="ECO:0000313" key="8">
    <source>
        <dbReference type="Proteomes" id="UP001199314"/>
    </source>
</evidence>
<protein>
    <recommendedName>
        <fullName evidence="2">histidine kinase</fullName>
        <ecNumber evidence="2">2.7.13.3</ecNumber>
    </recommendedName>
</protein>
<dbReference type="PANTHER" id="PTHR43304:SF1">
    <property type="entry name" value="PAC DOMAIN-CONTAINING PROTEIN"/>
    <property type="match status" value="1"/>
</dbReference>
<dbReference type="InterPro" id="IPR003661">
    <property type="entry name" value="HisK_dim/P_dom"/>
</dbReference>
<dbReference type="Proteomes" id="UP001199314">
    <property type="component" value="Unassembled WGS sequence"/>
</dbReference>
<evidence type="ECO:0000259" key="6">
    <source>
        <dbReference type="PROSITE" id="PS50112"/>
    </source>
</evidence>
<evidence type="ECO:0000256" key="4">
    <source>
        <dbReference type="ARBA" id="ARBA00022679"/>
    </source>
</evidence>
<dbReference type="PANTHER" id="PTHR43304">
    <property type="entry name" value="PHYTOCHROME-LIKE PROTEIN CPH1"/>
    <property type="match status" value="1"/>
</dbReference>
<dbReference type="InterPro" id="IPR013656">
    <property type="entry name" value="PAS_4"/>
</dbReference>
<proteinExistence type="predicted"/>
<dbReference type="CDD" id="cd00130">
    <property type="entry name" value="PAS"/>
    <property type="match status" value="2"/>
</dbReference>
<comment type="catalytic activity">
    <reaction evidence="1">
        <text>ATP + protein L-histidine = ADP + protein N-phospho-L-histidine.</text>
        <dbReference type="EC" id="2.7.13.3"/>
    </reaction>
</comment>
<dbReference type="Pfam" id="PF08448">
    <property type="entry name" value="PAS_4"/>
    <property type="match status" value="1"/>
</dbReference>
<sequence length="343" mass="39940">MQDDILIHKIPHSLKNSKIYDVVVTDLEGNYTYVNETFRNRFSFITDDFIGKPSSITMHPEEGAKMQELVHKCFEYPTECFPIEIRKPLKDGKGYNWTQWESSILSDENLQPIGILCVGFDITGPQHNNMKFKESQTKLTKTIEAIPHPLLILCEESYIRYVNNEFENIFGYSASEISCEKLEILFQKEKKKDYNKLFSQYIDDSAKKMRVNHFLNFVNKKDENVVVGISLNSFYDNDNLNVIVILEDLTLAKQNQDTIVNQNNAFKKIAWKHSHELRKPVANILGLSNLLNIENLQSETNYKTISFLKEAANELDQITRSIVEVANKSEYNIEFKKNRRNLY</sequence>
<dbReference type="NCBIfam" id="TIGR00229">
    <property type="entry name" value="sensory_box"/>
    <property type="match status" value="2"/>
</dbReference>
<dbReference type="EMBL" id="JAIQZE010000006">
    <property type="protein sequence ID" value="MBZ9778745.1"/>
    <property type="molecule type" value="Genomic_DNA"/>
</dbReference>
<gene>
    <name evidence="7" type="ORF">LB452_07400</name>
</gene>
<dbReference type="Gene3D" id="1.10.287.130">
    <property type="match status" value="1"/>
</dbReference>
<evidence type="ECO:0000256" key="3">
    <source>
        <dbReference type="ARBA" id="ARBA00022553"/>
    </source>
</evidence>